<name>A0A1U8PMN6_GOSHI</name>
<feature type="domain" description="Reverse transcriptase Ty1/copia-type" evidence="2">
    <location>
        <begin position="144"/>
        <end position="218"/>
    </location>
</feature>
<proteinExistence type="predicted"/>
<keyword evidence="3" id="KW-1185">Reference proteome</keyword>
<gene>
    <name evidence="4" type="primary">LOC107960653</name>
</gene>
<dbReference type="AlphaFoldDB" id="A0A1U8PMN6"/>
<dbReference type="KEGG" id="ghi:107960653"/>
<evidence type="ECO:0000313" key="3">
    <source>
        <dbReference type="Proteomes" id="UP000818029"/>
    </source>
</evidence>
<organism evidence="3 4">
    <name type="scientific">Gossypium hirsutum</name>
    <name type="common">Upland cotton</name>
    <name type="synonym">Gossypium mexicanum</name>
    <dbReference type="NCBI Taxonomy" id="3635"/>
    <lineage>
        <taxon>Eukaryota</taxon>
        <taxon>Viridiplantae</taxon>
        <taxon>Streptophyta</taxon>
        <taxon>Embryophyta</taxon>
        <taxon>Tracheophyta</taxon>
        <taxon>Spermatophyta</taxon>
        <taxon>Magnoliopsida</taxon>
        <taxon>eudicotyledons</taxon>
        <taxon>Gunneridae</taxon>
        <taxon>Pentapetalae</taxon>
        <taxon>rosids</taxon>
        <taxon>malvids</taxon>
        <taxon>Malvales</taxon>
        <taxon>Malvaceae</taxon>
        <taxon>Malvoideae</taxon>
        <taxon>Gossypium</taxon>
    </lineage>
</organism>
<dbReference type="Pfam" id="PF07727">
    <property type="entry name" value="RVT_2"/>
    <property type="match status" value="1"/>
</dbReference>
<reference evidence="4" key="2">
    <citation type="submission" date="2025-08" db="UniProtKB">
        <authorList>
            <consortium name="RefSeq"/>
        </authorList>
    </citation>
    <scope>IDENTIFICATION</scope>
</reference>
<protein>
    <submittedName>
        <fullName evidence="4">Uncharacterized mitochondrial protein AtMg00820-like</fullName>
    </submittedName>
</protein>
<dbReference type="PaxDb" id="3635-A0A1U8PMN6"/>
<reference evidence="3" key="1">
    <citation type="journal article" date="2020" name="Nat. Genet.">
        <title>Genomic diversifications of five Gossypium allopolyploid species and their impact on cotton improvement.</title>
        <authorList>
            <person name="Chen Z.J."/>
            <person name="Sreedasyam A."/>
            <person name="Ando A."/>
            <person name="Song Q."/>
            <person name="De Santiago L.M."/>
            <person name="Hulse-Kemp A.M."/>
            <person name="Ding M."/>
            <person name="Ye W."/>
            <person name="Kirkbride R.C."/>
            <person name="Jenkins J."/>
            <person name="Plott C."/>
            <person name="Lovell J."/>
            <person name="Lin Y.M."/>
            <person name="Vaughn R."/>
            <person name="Liu B."/>
            <person name="Simpson S."/>
            <person name="Scheffler B.E."/>
            <person name="Wen L."/>
            <person name="Saski C.A."/>
            <person name="Grover C.E."/>
            <person name="Hu G."/>
            <person name="Conover J.L."/>
            <person name="Carlson J.W."/>
            <person name="Shu S."/>
            <person name="Boston L.B."/>
            <person name="Williams M."/>
            <person name="Peterson D.G."/>
            <person name="McGee K."/>
            <person name="Jones D.C."/>
            <person name="Wendel J.F."/>
            <person name="Stelly D.M."/>
            <person name="Grimwood J."/>
            <person name="Schmutz J."/>
        </authorList>
    </citation>
    <scope>NUCLEOTIDE SEQUENCE [LARGE SCALE GENOMIC DNA]</scope>
    <source>
        <strain evidence="3">cv. TM-1</strain>
    </source>
</reference>
<dbReference type="GeneID" id="107960653"/>
<sequence length="219" mass="24464">MDFKKFFVTHDVKFFEDIFPYLDENFTTIEPDPVALPYGSAGPVSSPHADSSTHVVSSSSSNDTVIYRALGDDALELGRGHGEKFPSVKFRDFVTHTTIKKSSSLASPTLEPSLRVEPQSLKEAMKNAGWRSAMQKEIRALEDNDTWFIETLPPEKKVLGSKWVYKIKYNSDGSIERFKANLIVFGNHQVEGIDYNETFAPVAKIVIVRAFLAIAASKN</sequence>
<dbReference type="OrthoDB" id="1738684at2759"/>
<dbReference type="STRING" id="3635.A0A1U8PMN6"/>
<dbReference type="InterPro" id="IPR013103">
    <property type="entry name" value="RVT_2"/>
</dbReference>
<evidence type="ECO:0000256" key="1">
    <source>
        <dbReference type="SAM" id="MobiDB-lite"/>
    </source>
</evidence>
<dbReference type="Proteomes" id="UP000818029">
    <property type="component" value="Chromosome A05"/>
</dbReference>
<feature type="region of interest" description="Disordered" evidence="1">
    <location>
        <begin position="39"/>
        <end position="58"/>
    </location>
</feature>
<evidence type="ECO:0000259" key="2">
    <source>
        <dbReference type="Pfam" id="PF07727"/>
    </source>
</evidence>
<accession>A0A1U8PMN6</accession>
<evidence type="ECO:0000313" key="4">
    <source>
        <dbReference type="RefSeq" id="XP_016752451.1"/>
    </source>
</evidence>
<dbReference type="RefSeq" id="XP_016752451.1">
    <property type="nucleotide sequence ID" value="XM_016896962.1"/>
</dbReference>